<comment type="subcellular location">
    <subcellularLocation>
        <location evidence="1">Cytoplasm</location>
    </subcellularLocation>
</comment>
<keyword evidence="4" id="KW-0802">TPR repeat</keyword>
<dbReference type="Proteomes" id="UP001176940">
    <property type="component" value="Unassembled WGS sequence"/>
</dbReference>
<comment type="caution">
    <text evidence="6">The sequence shown here is derived from an EMBL/GenBank/DDBJ whole genome shotgun (WGS) entry which is preliminary data.</text>
</comment>
<dbReference type="SUPFAM" id="SSF48452">
    <property type="entry name" value="TPR-like"/>
    <property type="match status" value="1"/>
</dbReference>
<dbReference type="InterPro" id="IPR051982">
    <property type="entry name" value="CiliaryAsmbly_MitoImport"/>
</dbReference>
<evidence type="ECO:0000256" key="3">
    <source>
        <dbReference type="ARBA" id="ARBA00022737"/>
    </source>
</evidence>
<evidence type="ECO:0000256" key="2">
    <source>
        <dbReference type="ARBA" id="ARBA00022490"/>
    </source>
</evidence>
<dbReference type="Gene3D" id="1.25.40.10">
    <property type="entry name" value="Tetratricopeptide repeat domain"/>
    <property type="match status" value="1"/>
</dbReference>
<evidence type="ECO:0000313" key="7">
    <source>
        <dbReference type="Proteomes" id="UP001176940"/>
    </source>
</evidence>
<gene>
    <name evidence="6" type="ORF">RIMI_LOCUS1436678</name>
</gene>
<dbReference type="PANTHER" id="PTHR45984">
    <property type="entry name" value="RNA (RNA) POLYMERASE II ASSOCIATED PROTEIN HOMOLOG"/>
    <property type="match status" value="1"/>
</dbReference>
<evidence type="ECO:0000256" key="4">
    <source>
        <dbReference type="ARBA" id="ARBA00022803"/>
    </source>
</evidence>
<organism evidence="6 7">
    <name type="scientific">Ranitomeya imitator</name>
    <name type="common">mimic poison frog</name>
    <dbReference type="NCBI Taxonomy" id="111125"/>
    <lineage>
        <taxon>Eukaryota</taxon>
        <taxon>Metazoa</taxon>
        <taxon>Chordata</taxon>
        <taxon>Craniata</taxon>
        <taxon>Vertebrata</taxon>
        <taxon>Euteleostomi</taxon>
        <taxon>Amphibia</taxon>
        <taxon>Batrachia</taxon>
        <taxon>Anura</taxon>
        <taxon>Neobatrachia</taxon>
        <taxon>Hyloidea</taxon>
        <taxon>Dendrobatidae</taxon>
        <taxon>Dendrobatinae</taxon>
        <taxon>Ranitomeya</taxon>
    </lineage>
</organism>
<sequence>MEEICKVKKLCSDFTCSLTFSMQWALELQPFSLKPLLRRAMANESLEKYRQAYVDYKVALQLDSTMLLANDSINRITRTLIDLDGPNWREKLPPIPSVPVSIQLQHQEKNMAATTNARPERGTDVQKAVTDTLHKEGKPQKIIAKEAGCLQSAVSKHINGKLSGRKACGRKRCTSNRDNRSLERTVKKRPFKNVREILKEWTAAGVIASRATTHRCIQDMGYKCHIPSVKPLMTNRQHQKCLTWAKEKKNWTVAQWSKVFSDESKFCISFGNQGLRVWRKSGEATIQAA</sequence>
<dbReference type="Pfam" id="PF01498">
    <property type="entry name" value="HTH_Tnp_Tc3_2"/>
    <property type="match status" value="1"/>
</dbReference>
<keyword evidence="7" id="KW-1185">Reference proteome</keyword>
<dbReference type="Gene3D" id="3.30.420.10">
    <property type="entry name" value="Ribonuclease H-like superfamily/Ribonuclease H"/>
    <property type="match status" value="1"/>
</dbReference>
<accession>A0ABN9KRK0</accession>
<protein>
    <recommendedName>
        <fullName evidence="5">Transposase Tc1-like domain-containing protein</fullName>
    </recommendedName>
</protein>
<dbReference type="InterPro" id="IPR011990">
    <property type="entry name" value="TPR-like_helical_dom_sf"/>
</dbReference>
<dbReference type="EMBL" id="CAUEEQ010001869">
    <property type="protein sequence ID" value="CAJ0921065.1"/>
    <property type="molecule type" value="Genomic_DNA"/>
</dbReference>
<proteinExistence type="predicted"/>
<name>A0ABN9KRK0_9NEOB</name>
<dbReference type="InterPro" id="IPR002492">
    <property type="entry name" value="Transposase_Tc1-like"/>
</dbReference>
<evidence type="ECO:0000259" key="5">
    <source>
        <dbReference type="Pfam" id="PF01498"/>
    </source>
</evidence>
<reference evidence="6" key="1">
    <citation type="submission" date="2023-07" db="EMBL/GenBank/DDBJ databases">
        <authorList>
            <person name="Stuckert A."/>
        </authorList>
    </citation>
    <scope>NUCLEOTIDE SEQUENCE</scope>
</reference>
<evidence type="ECO:0000256" key="1">
    <source>
        <dbReference type="ARBA" id="ARBA00004496"/>
    </source>
</evidence>
<dbReference type="InterPro" id="IPR036397">
    <property type="entry name" value="RNaseH_sf"/>
</dbReference>
<evidence type="ECO:0000313" key="6">
    <source>
        <dbReference type="EMBL" id="CAJ0921065.1"/>
    </source>
</evidence>
<feature type="domain" description="Transposase Tc1-like" evidence="5">
    <location>
        <begin position="180"/>
        <end position="249"/>
    </location>
</feature>
<keyword evidence="2" id="KW-0963">Cytoplasm</keyword>
<dbReference type="PANTHER" id="PTHR45984:SF3">
    <property type="entry name" value="SPERM-ASSOCIATED ANTIGEN 1"/>
    <property type="match status" value="1"/>
</dbReference>
<keyword evidence="3" id="KW-0677">Repeat</keyword>